<dbReference type="KEGG" id="foc:113202123"/>
<sequence length="258" mass="29591">MLSEITAINLSHIDGAKLQASVSEVSTPVAKKRPMKEDEATDTVHLTPAKEFWSEERLNKRAKKFRVEWMNEDYFKDWLRPHPTDETYCICVACDIRLRCGKSELEKHASGLKHCKRLEAMKENPNHVSRLAMLSDSSQSQTEQMLSEENGTFYVATEDLEHSAAGVADSTLSKALIKLSKYLDDNSDIAQQKLKMAELEHQRRMQVLNKELELRAIEVLIRQKELQNLHTFATLQKPELETQSLIIHNVDDDELDKS</sequence>
<proteinExistence type="predicted"/>
<dbReference type="Proteomes" id="UP000504606">
    <property type="component" value="Unplaced"/>
</dbReference>
<protein>
    <submittedName>
        <fullName evidence="2">Protein suppressor of variegation 3-7-like</fullName>
    </submittedName>
</protein>
<accession>A0A6J1RYI1</accession>
<dbReference type="RefSeq" id="XP_026271995.1">
    <property type="nucleotide sequence ID" value="XM_026416210.2"/>
</dbReference>
<gene>
    <name evidence="2" type="primary">LOC113202123</name>
</gene>
<keyword evidence="1" id="KW-1185">Reference proteome</keyword>
<dbReference type="AlphaFoldDB" id="A0A6J1RYI1"/>
<dbReference type="GeneID" id="113202123"/>
<organism evidence="1 2">
    <name type="scientific">Frankliniella occidentalis</name>
    <name type="common">Western flower thrips</name>
    <name type="synonym">Euthrips occidentalis</name>
    <dbReference type="NCBI Taxonomy" id="133901"/>
    <lineage>
        <taxon>Eukaryota</taxon>
        <taxon>Metazoa</taxon>
        <taxon>Ecdysozoa</taxon>
        <taxon>Arthropoda</taxon>
        <taxon>Hexapoda</taxon>
        <taxon>Insecta</taxon>
        <taxon>Pterygota</taxon>
        <taxon>Neoptera</taxon>
        <taxon>Paraneoptera</taxon>
        <taxon>Thysanoptera</taxon>
        <taxon>Terebrantia</taxon>
        <taxon>Thripoidea</taxon>
        <taxon>Thripidae</taxon>
        <taxon>Frankliniella</taxon>
    </lineage>
</organism>
<name>A0A6J1RYI1_FRAOC</name>
<reference evidence="2" key="1">
    <citation type="submission" date="2025-08" db="UniProtKB">
        <authorList>
            <consortium name="RefSeq"/>
        </authorList>
    </citation>
    <scope>IDENTIFICATION</scope>
    <source>
        <tissue evidence="2">Whole organism</tissue>
    </source>
</reference>
<dbReference type="OrthoDB" id="8191192at2759"/>
<evidence type="ECO:0000313" key="2">
    <source>
        <dbReference type="RefSeq" id="XP_026271995.1"/>
    </source>
</evidence>
<evidence type="ECO:0000313" key="1">
    <source>
        <dbReference type="Proteomes" id="UP000504606"/>
    </source>
</evidence>